<dbReference type="InterPro" id="IPR018253">
    <property type="entry name" value="DnaJ_domain_CS"/>
</dbReference>
<dbReference type="InterPro" id="IPR036869">
    <property type="entry name" value="J_dom_sf"/>
</dbReference>
<dbReference type="Gene3D" id="1.25.40.10">
    <property type="entry name" value="Tetratricopeptide repeat domain"/>
    <property type="match status" value="1"/>
</dbReference>
<dbReference type="Gene3D" id="1.10.287.110">
    <property type="entry name" value="DnaJ domain"/>
    <property type="match status" value="1"/>
</dbReference>
<protein>
    <recommendedName>
        <fullName evidence="3">J domain-containing protein</fullName>
    </recommendedName>
</protein>
<evidence type="ECO:0000256" key="1">
    <source>
        <dbReference type="PROSITE-ProRule" id="PRU00339"/>
    </source>
</evidence>
<keyword evidence="5" id="KW-1185">Reference proteome</keyword>
<dbReference type="EMBL" id="OZ037951">
    <property type="protein sequence ID" value="CAL1713893.1"/>
    <property type="molecule type" value="Genomic_DNA"/>
</dbReference>
<evidence type="ECO:0000313" key="5">
    <source>
        <dbReference type="Proteomes" id="UP001497453"/>
    </source>
</evidence>
<evidence type="ECO:0000313" key="4">
    <source>
        <dbReference type="EMBL" id="CAL1713893.1"/>
    </source>
</evidence>
<feature type="compositionally biased region" description="Low complexity" evidence="2">
    <location>
        <begin position="15"/>
        <end position="24"/>
    </location>
</feature>
<reference evidence="5" key="1">
    <citation type="submission" date="2024-04" db="EMBL/GenBank/DDBJ databases">
        <authorList>
            <person name="Shaw F."/>
            <person name="Minotto A."/>
        </authorList>
    </citation>
    <scope>NUCLEOTIDE SEQUENCE [LARGE SCALE GENOMIC DNA]</scope>
</reference>
<dbReference type="InterPro" id="IPR019734">
    <property type="entry name" value="TPR_rpt"/>
</dbReference>
<feature type="region of interest" description="Disordered" evidence="2">
    <location>
        <begin position="1"/>
        <end position="61"/>
    </location>
</feature>
<feature type="compositionally biased region" description="Basic residues" evidence="2">
    <location>
        <begin position="1"/>
        <end position="14"/>
    </location>
</feature>
<dbReference type="Pfam" id="PF13432">
    <property type="entry name" value="TPR_16"/>
    <property type="match status" value="1"/>
</dbReference>
<dbReference type="PROSITE" id="PS00636">
    <property type="entry name" value="DNAJ_1"/>
    <property type="match status" value="1"/>
</dbReference>
<evidence type="ECO:0000256" key="2">
    <source>
        <dbReference type="SAM" id="MobiDB-lite"/>
    </source>
</evidence>
<dbReference type="InterPro" id="IPR001623">
    <property type="entry name" value="DnaJ_domain"/>
</dbReference>
<evidence type="ECO:0000259" key="3">
    <source>
        <dbReference type="PROSITE" id="PS50076"/>
    </source>
</evidence>
<keyword evidence="1" id="KW-0802">TPR repeat</keyword>
<sequence>MANKKKSQQKKRQQAKAAEAAQSSTPNGSVPPIPVESHEDDEVMEVEPPTPQPPAPSEPVDPIKAAEKVKEEGNTAFKASRFQDAIDLYTKAIELNPLEPTYFTNRAAAHMALKRFKPALTDCQQAASLQSASPSPKTLVRLARCQLSTGSTAPALSTLRAVLAIDPKNTAALQLQKKVNELETHLRNFETAKGKKEWGMARLSLDKCVQAIESEGGDIPTQWRLWKVELEVAKGNWDQAGIAANDALRSEPNSPDVLTLRGLILFLSTKTMSALQHVSSALRLDPSYVPAQRLRKRIKDVDRLKEEGNIAFKAGRLQDAIDKYSEALERVGEKEDEGKGGHIRAMLLSNRATTLVKLERWEDALADTEASLALNSGSFKALRTRARINVQLEQYDAGIADFKSAIEQAEFEGNDADVRALRAELKKAEVALKRSKSKDYYKILGVSREATEVEIKKAYRRESLKHHPDKGGDEEKFKLVVEAHSVLSDSMKRGRYDMITGKTTTTAWEAWTVWVACNTWTSQSSLLNSTGSLATVILHEGDSHSRE</sequence>
<dbReference type="PANTHER" id="PTHR44200:SF1">
    <property type="entry name" value="DNAJ HOMOLOG SUBFAMILY C MEMBER 7"/>
    <property type="match status" value="1"/>
</dbReference>
<dbReference type="Pfam" id="PF00226">
    <property type="entry name" value="DnaJ"/>
    <property type="match status" value="1"/>
</dbReference>
<dbReference type="InterPro" id="IPR052758">
    <property type="entry name" value="SRC_co-chaperone"/>
</dbReference>
<organism evidence="4 5">
    <name type="scientific">Somion occarium</name>
    <dbReference type="NCBI Taxonomy" id="3059160"/>
    <lineage>
        <taxon>Eukaryota</taxon>
        <taxon>Fungi</taxon>
        <taxon>Dikarya</taxon>
        <taxon>Basidiomycota</taxon>
        <taxon>Agaricomycotina</taxon>
        <taxon>Agaricomycetes</taxon>
        <taxon>Polyporales</taxon>
        <taxon>Cerrenaceae</taxon>
        <taxon>Somion</taxon>
    </lineage>
</organism>
<dbReference type="SUPFAM" id="SSF48452">
    <property type="entry name" value="TPR-like"/>
    <property type="match status" value="2"/>
</dbReference>
<dbReference type="SMART" id="SM00028">
    <property type="entry name" value="TPR"/>
    <property type="match status" value="7"/>
</dbReference>
<dbReference type="CDD" id="cd06257">
    <property type="entry name" value="DnaJ"/>
    <property type="match status" value="1"/>
</dbReference>
<dbReference type="PROSITE" id="PS50005">
    <property type="entry name" value="TPR"/>
    <property type="match status" value="1"/>
</dbReference>
<accession>A0ABP1E3U8</accession>
<dbReference type="PRINTS" id="PR00625">
    <property type="entry name" value="JDOMAIN"/>
</dbReference>
<proteinExistence type="predicted"/>
<feature type="repeat" description="TPR" evidence="1">
    <location>
        <begin position="66"/>
        <end position="99"/>
    </location>
</feature>
<feature type="domain" description="J" evidence="3">
    <location>
        <begin position="439"/>
        <end position="500"/>
    </location>
</feature>
<name>A0ABP1E3U8_9APHY</name>
<feature type="compositionally biased region" description="Pro residues" evidence="2">
    <location>
        <begin position="48"/>
        <end position="59"/>
    </location>
</feature>
<gene>
    <name evidence="4" type="ORF">GFSPODELE1_LOCUS9534</name>
</gene>
<dbReference type="Proteomes" id="UP001497453">
    <property type="component" value="Chromosome 8"/>
</dbReference>
<dbReference type="SMART" id="SM00271">
    <property type="entry name" value="DnaJ"/>
    <property type="match status" value="1"/>
</dbReference>
<dbReference type="PROSITE" id="PS50076">
    <property type="entry name" value="DNAJ_2"/>
    <property type="match status" value="1"/>
</dbReference>
<dbReference type="SUPFAM" id="SSF46565">
    <property type="entry name" value="Chaperone J-domain"/>
    <property type="match status" value="1"/>
</dbReference>
<dbReference type="Pfam" id="PF13371">
    <property type="entry name" value="TPR_9"/>
    <property type="match status" value="1"/>
</dbReference>
<dbReference type="InterPro" id="IPR011990">
    <property type="entry name" value="TPR-like_helical_dom_sf"/>
</dbReference>
<dbReference type="PANTHER" id="PTHR44200">
    <property type="entry name" value="DNAJ HOMOLOG SUBFAMILY C MEMBER 7"/>
    <property type="match status" value="1"/>
</dbReference>